<reference evidence="3 4" key="1">
    <citation type="submission" date="2019-02" db="EMBL/GenBank/DDBJ databases">
        <title>Genome sequencing of the rare red list fungi Dentipellis fragilis.</title>
        <authorList>
            <person name="Buettner E."/>
            <person name="Kellner H."/>
        </authorList>
    </citation>
    <scope>NUCLEOTIDE SEQUENCE [LARGE SCALE GENOMIC DNA]</scope>
    <source>
        <strain evidence="3 4">DSM 105465</strain>
    </source>
</reference>
<feature type="signal peptide" evidence="2">
    <location>
        <begin position="1"/>
        <end position="18"/>
    </location>
</feature>
<proteinExistence type="predicted"/>
<feature type="compositionally biased region" description="Polar residues" evidence="1">
    <location>
        <begin position="102"/>
        <end position="115"/>
    </location>
</feature>
<feature type="region of interest" description="Disordered" evidence="1">
    <location>
        <begin position="76"/>
        <end position="139"/>
    </location>
</feature>
<dbReference type="Proteomes" id="UP000298327">
    <property type="component" value="Unassembled WGS sequence"/>
</dbReference>
<feature type="chain" id="PRO_5021279123" evidence="2">
    <location>
        <begin position="19"/>
        <end position="159"/>
    </location>
</feature>
<organism evidence="3 4">
    <name type="scientific">Dentipellis fragilis</name>
    <dbReference type="NCBI Taxonomy" id="205917"/>
    <lineage>
        <taxon>Eukaryota</taxon>
        <taxon>Fungi</taxon>
        <taxon>Dikarya</taxon>
        <taxon>Basidiomycota</taxon>
        <taxon>Agaricomycotina</taxon>
        <taxon>Agaricomycetes</taxon>
        <taxon>Russulales</taxon>
        <taxon>Hericiaceae</taxon>
        <taxon>Dentipellis</taxon>
    </lineage>
</organism>
<evidence type="ECO:0000313" key="4">
    <source>
        <dbReference type="Proteomes" id="UP000298327"/>
    </source>
</evidence>
<comment type="caution">
    <text evidence="3">The sequence shown here is derived from an EMBL/GenBank/DDBJ whole genome shotgun (WGS) entry which is preliminary data.</text>
</comment>
<evidence type="ECO:0000256" key="2">
    <source>
        <dbReference type="SAM" id="SignalP"/>
    </source>
</evidence>
<gene>
    <name evidence="3" type="ORF">EVG20_g1452</name>
</gene>
<protein>
    <submittedName>
        <fullName evidence="3">Uncharacterized protein</fullName>
    </submittedName>
</protein>
<name>A0A4Y9ZCK7_9AGAM</name>
<sequence>MHFSNIILVLGLALGVSAAPIYTESLGTSAVANTSTSEVPVVTHVDGFKRDGSTRGSRLAARTSSRTYVGKFRRFEDLEEPATAPTPTPSGGFTGGFLTFADPNSSVSNSTTDFTGFTDPEEPTDPTPSSGALPSDLPTGLERLKHAGVHLGSFIGFRR</sequence>
<feature type="compositionally biased region" description="Low complexity" evidence="1">
    <location>
        <begin position="81"/>
        <end position="101"/>
    </location>
</feature>
<dbReference type="EMBL" id="SEOQ01000046">
    <property type="protein sequence ID" value="TFY71563.1"/>
    <property type="molecule type" value="Genomic_DNA"/>
</dbReference>
<keyword evidence="4" id="KW-1185">Reference proteome</keyword>
<accession>A0A4Y9ZCK7</accession>
<evidence type="ECO:0000313" key="3">
    <source>
        <dbReference type="EMBL" id="TFY71563.1"/>
    </source>
</evidence>
<evidence type="ECO:0000256" key="1">
    <source>
        <dbReference type="SAM" id="MobiDB-lite"/>
    </source>
</evidence>
<dbReference type="OrthoDB" id="10415290at2759"/>
<dbReference type="AlphaFoldDB" id="A0A4Y9ZCK7"/>
<keyword evidence="2" id="KW-0732">Signal</keyword>